<gene>
    <name evidence="2" type="ORF">V6N12_051454</name>
</gene>
<name>A0ABR2GFW4_9ROSI</name>
<feature type="region of interest" description="Disordered" evidence="1">
    <location>
        <begin position="23"/>
        <end position="74"/>
    </location>
</feature>
<organism evidence="2 3">
    <name type="scientific">Hibiscus sabdariffa</name>
    <name type="common">roselle</name>
    <dbReference type="NCBI Taxonomy" id="183260"/>
    <lineage>
        <taxon>Eukaryota</taxon>
        <taxon>Viridiplantae</taxon>
        <taxon>Streptophyta</taxon>
        <taxon>Embryophyta</taxon>
        <taxon>Tracheophyta</taxon>
        <taxon>Spermatophyta</taxon>
        <taxon>Magnoliopsida</taxon>
        <taxon>eudicotyledons</taxon>
        <taxon>Gunneridae</taxon>
        <taxon>Pentapetalae</taxon>
        <taxon>rosids</taxon>
        <taxon>malvids</taxon>
        <taxon>Malvales</taxon>
        <taxon>Malvaceae</taxon>
        <taxon>Malvoideae</taxon>
        <taxon>Hibiscus</taxon>
    </lineage>
</organism>
<dbReference type="EMBL" id="JBBPBM010000001">
    <property type="protein sequence ID" value="KAK8601625.1"/>
    <property type="molecule type" value="Genomic_DNA"/>
</dbReference>
<feature type="compositionally biased region" description="Basic and acidic residues" evidence="1">
    <location>
        <begin position="59"/>
        <end position="74"/>
    </location>
</feature>
<dbReference type="Proteomes" id="UP001472677">
    <property type="component" value="Unassembled WGS sequence"/>
</dbReference>
<evidence type="ECO:0000313" key="2">
    <source>
        <dbReference type="EMBL" id="KAK8601625.1"/>
    </source>
</evidence>
<accession>A0ABR2GFW4</accession>
<evidence type="ECO:0000256" key="1">
    <source>
        <dbReference type="SAM" id="MobiDB-lite"/>
    </source>
</evidence>
<feature type="compositionally biased region" description="Basic and acidic residues" evidence="1">
    <location>
        <begin position="25"/>
        <end position="39"/>
    </location>
</feature>
<sequence length="93" mass="11137">MEININNPNGPNFRYPKTTITQQRQIHDKKWGVHEEVRRQQGRRKRKELYQPPRFNNGSHDHESLDVERSKEETGVKLRARGEYRLSKGIWAL</sequence>
<reference evidence="2 3" key="1">
    <citation type="journal article" date="2024" name="G3 (Bethesda)">
        <title>Genome assembly of Hibiscus sabdariffa L. provides insights into metabolisms of medicinal natural products.</title>
        <authorList>
            <person name="Kim T."/>
        </authorList>
    </citation>
    <scope>NUCLEOTIDE SEQUENCE [LARGE SCALE GENOMIC DNA]</scope>
    <source>
        <strain evidence="2">TK-2024</strain>
        <tissue evidence="2">Old leaves</tissue>
    </source>
</reference>
<protein>
    <submittedName>
        <fullName evidence="2">Uncharacterized protein</fullName>
    </submittedName>
</protein>
<evidence type="ECO:0000313" key="3">
    <source>
        <dbReference type="Proteomes" id="UP001472677"/>
    </source>
</evidence>
<proteinExistence type="predicted"/>
<comment type="caution">
    <text evidence="2">The sequence shown here is derived from an EMBL/GenBank/DDBJ whole genome shotgun (WGS) entry which is preliminary data.</text>
</comment>
<keyword evidence="3" id="KW-1185">Reference proteome</keyword>